<dbReference type="OrthoDB" id="3638266at2"/>
<gene>
    <name evidence="2" type="ORF">FNH06_08625</name>
</gene>
<keyword evidence="3" id="KW-1185">Reference proteome</keyword>
<evidence type="ECO:0000256" key="1">
    <source>
        <dbReference type="SAM" id="Coils"/>
    </source>
</evidence>
<protein>
    <submittedName>
        <fullName evidence="2">Uncharacterized protein</fullName>
    </submittedName>
</protein>
<organism evidence="2 3">
    <name type="scientific">Amycolatopsis acidiphila</name>
    <dbReference type="NCBI Taxonomy" id="715473"/>
    <lineage>
        <taxon>Bacteria</taxon>
        <taxon>Bacillati</taxon>
        <taxon>Actinomycetota</taxon>
        <taxon>Actinomycetes</taxon>
        <taxon>Pseudonocardiales</taxon>
        <taxon>Pseudonocardiaceae</taxon>
        <taxon>Amycolatopsis</taxon>
    </lineage>
</organism>
<dbReference type="Proteomes" id="UP000318578">
    <property type="component" value="Unassembled WGS sequence"/>
</dbReference>
<comment type="caution">
    <text evidence="2">The sequence shown here is derived from an EMBL/GenBank/DDBJ whole genome shotgun (WGS) entry which is preliminary data.</text>
</comment>
<sequence>MIAEDKTATRLLHRQLTSELQALDAREENLIDLAADGTLPQAKIKAKLREIEHQRQRLSERLTETGRDLSEGARLIEVCLKLLENPRELYRRCDDEQRRLLNQAIFQALYLEDGGVVSADLNQPFDRLHAIQHSRYGSTYEPSAPSNTTKASLEAGPTSINGVEVLLQGIDLAPVSSKTPDVELRGLEPLTPSLPVRWTGPLHLHKRRIRRKNGSVQCGSAQLNAVVHAGVLQNCSSENRVKADHRAITPCDQASIVVNQDIRFNSQRPIRGCARPQHRLAAGGKLGPQRSLDRAIGAKGPAPQAIVPVASASGRTPSAACGFSPPSPPSLPSWPRYVRRTCRCCFIAIALPRHGRTVAAAAVALGCLIFGFALRSGGCSPSSPGSAATPARASPRPLGLGVVVAPLSWITAPPGQQAVATSSTGGRLSVSSPQALPGQVDIVIHLYNLGWCCRSPEPGALTTHRADKTPGNAEPHPTAPVTTTILNGLRRPSGQHGPCHAS</sequence>
<dbReference type="EMBL" id="VJZA01000009">
    <property type="protein sequence ID" value="TVT23910.1"/>
    <property type="molecule type" value="Genomic_DNA"/>
</dbReference>
<dbReference type="AlphaFoldDB" id="A0A558AI26"/>
<feature type="coiled-coil region" evidence="1">
    <location>
        <begin position="41"/>
        <end position="68"/>
    </location>
</feature>
<name>A0A558AI26_9PSEU</name>
<dbReference type="RefSeq" id="WP_144636339.1">
    <property type="nucleotide sequence ID" value="NZ_BNAX01000017.1"/>
</dbReference>
<proteinExistence type="predicted"/>
<evidence type="ECO:0000313" key="3">
    <source>
        <dbReference type="Proteomes" id="UP000318578"/>
    </source>
</evidence>
<accession>A0A558AI26</accession>
<evidence type="ECO:0000313" key="2">
    <source>
        <dbReference type="EMBL" id="TVT23910.1"/>
    </source>
</evidence>
<reference evidence="2 3" key="1">
    <citation type="submission" date="2019-07" db="EMBL/GenBank/DDBJ databases">
        <title>New species of Amycolatopsis and Streptomyces.</title>
        <authorList>
            <person name="Duangmal K."/>
            <person name="Teo W.F.A."/>
            <person name="Lipun K."/>
        </authorList>
    </citation>
    <scope>NUCLEOTIDE SEQUENCE [LARGE SCALE GENOMIC DNA]</scope>
    <source>
        <strain evidence="2 3">JCM 30562</strain>
    </source>
</reference>
<keyword evidence="1" id="KW-0175">Coiled coil</keyword>